<accession>A0ABW0GR93</accession>
<organism evidence="1 2">
    <name type="scientific">Aquipuribacter nitratireducens</name>
    <dbReference type="NCBI Taxonomy" id="650104"/>
    <lineage>
        <taxon>Bacteria</taxon>
        <taxon>Bacillati</taxon>
        <taxon>Actinomycetota</taxon>
        <taxon>Actinomycetes</taxon>
        <taxon>Micrococcales</taxon>
        <taxon>Intrasporangiaceae</taxon>
        <taxon>Aquipuribacter</taxon>
    </lineage>
</organism>
<dbReference type="Proteomes" id="UP001596122">
    <property type="component" value="Unassembled WGS sequence"/>
</dbReference>
<comment type="caution">
    <text evidence="1">The sequence shown here is derived from an EMBL/GenBank/DDBJ whole genome shotgun (WGS) entry which is preliminary data.</text>
</comment>
<dbReference type="EMBL" id="JBHSLD010000014">
    <property type="protein sequence ID" value="MFC5382169.1"/>
    <property type="molecule type" value="Genomic_DNA"/>
</dbReference>
<keyword evidence="2" id="KW-1185">Reference proteome</keyword>
<evidence type="ECO:0000313" key="1">
    <source>
        <dbReference type="EMBL" id="MFC5382169.1"/>
    </source>
</evidence>
<gene>
    <name evidence="1" type="ORF">ACFPJ6_15475</name>
</gene>
<sequence length="121" mass="13516">MFPPPRLLFDGDHAVYAFESLSHAQHAIAAHDLLYDVKGTFTATGGVVDVSVDSRGRLVILDTGTTDQPRLQQLLEASAARRGADWPTHDPRAVTSLLLEEQPWPRRPRWLARLVRGSDHR</sequence>
<reference evidence="2" key="1">
    <citation type="journal article" date="2019" name="Int. J. Syst. Evol. Microbiol.">
        <title>The Global Catalogue of Microorganisms (GCM) 10K type strain sequencing project: providing services to taxonomists for standard genome sequencing and annotation.</title>
        <authorList>
            <consortium name="The Broad Institute Genomics Platform"/>
            <consortium name="The Broad Institute Genome Sequencing Center for Infectious Disease"/>
            <person name="Wu L."/>
            <person name="Ma J."/>
        </authorList>
    </citation>
    <scope>NUCLEOTIDE SEQUENCE [LARGE SCALE GENOMIC DNA]</scope>
    <source>
        <strain evidence="2">CCUG 43114</strain>
    </source>
</reference>
<proteinExistence type="predicted"/>
<evidence type="ECO:0008006" key="3">
    <source>
        <dbReference type="Google" id="ProtNLM"/>
    </source>
</evidence>
<name>A0ABW0GR93_9MICO</name>
<protein>
    <recommendedName>
        <fullName evidence="3">Metallo-beta-lactamase domain-containing protein</fullName>
    </recommendedName>
</protein>
<dbReference type="RefSeq" id="WP_340269685.1">
    <property type="nucleotide sequence ID" value="NZ_JBBEOG010000005.1"/>
</dbReference>
<evidence type="ECO:0000313" key="2">
    <source>
        <dbReference type="Proteomes" id="UP001596122"/>
    </source>
</evidence>